<name>A0A1M5CQE5_9BACT</name>
<keyword evidence="2" id="KW-0472">Membrane</keyword>
<dbReference type="Pfam" id="PF13717">
    <property type="entry name" value="Zn_ribbon_4"/>
    <property type="match status" value="1"/>
</dbReference>
<evidence type="ECO:0000313" key="4">
    <source>
        <dbReference type="EMBL" id="SHF56959.1"/>
    </source>
</evidence>
<keyword evidence="2" id="KW-1133">Transmembrane helix</keyword>
<evidence type="ECO:0000313" key="5">
    <source>
        <dbReference type="Proteomes" id="UP000184076"/>
    </source>
</evidence>
<dbReference type="Pfam" id="PF11906">
    <property type="entry name" value="DUF3426"/>
    <property type="match status" value="1"/>
</dbReference>
<sequence length="260" mass="28415">MIVSCELCGTKYRLDPSRIHKDSAKVRCSRCGHTFVVKKDDLSEAPVPADAAPSGREADQEETLAYEQPAPKPLRPQATPKKRGARRLLLGLLLLAIALAAAAYYLHSTGFWKAAPPEEAAPPAPAPAAVPQVSIEENLQAYFLENASVGQIFVVEGKVVNEESRPVSFVLLEGKLYTGDSQPALVQRAYCGNVLSKEELMQMDMADVQNAMMNREGKDLTNVHIPSMGKVPFMIVFHNLPDLDLLKDYSVEVVSAQVDQ</sequence>
<dbReference type="STRING" id="1121391.SAMN02745206_02246"/>
<dbReference type="InterPro" id="IPR011723">
    <property type="entry name" value="Znf/thioredoxin_put"/>
</dbReference>
<gene>
    <name evidence="4" type="ORF">SAMN02745206_02246</name>
</gene>
<dbReference type="NCBIfam" id="TIGR02098">
    <property type="entry name" value="MJ0042_CXXC"/>
    <property type="match status" value="1"/>
</dbReference>
<protein>
    <submittedName>
        <fullName evidence="4">MJ0042 family finger-like domain-containing protein</fullName>
    </submittedName>
</protein>
<dbReference type="Proteomes" id="UP000184076">
    <property type="component" value="Unassembled WGS sequence"/>
</dbReference>
<keyword evidence="2" id="KW-0812">Transmembrane</keyword>
<evidence type="ECO:0000256" key="1">
    <source>
        <dbReference type="SAM" id="MobiDB-lite"/>
    </source>
</evidence>
<reference evidence="5" key="1">
    <citation type="submission" date="2016-11" db="EMBL/GenBank/DDBJ databases">
        <authorList>
            <person name="Varghese N."/>
            <person name="Submissions S."/>
        </authorList>
    </citation>
    <scope>NUCLEOTIDE SEQUENCE [LARGE SCALE GENOMIC DNA]</scope>
    <source>
        <strain evidence="5">DSM 9756</strain>
    </source>
</reference>
<organism evidence="4 5">
    <name type="scientific">Desulfacinum infernum DSM 9756</name>
    <dbReference type="NCBI Taxonomy" id="1121391"/>
    <lineage>
        <taxon>Bacteria</taxon>
        <taxon>Pseudomonadati</taxon>
        <taxon>Thermodesulfobacteriota</taxon>
        <taxon>Syntrophobacteria</taxon>
        <taxon>Syntrophobacterales</taxon>
        <taxon>Syntrophobacteraceae</taxon>
        <taxon>Desulfacinum</taxon>
    </lineage>
</organism>
<dbReference type="InterPro" id="IPR021834">
    <property type="entry name" value="DUF3426"/>
</dbReference>
<evidence type="ECO:0000256" key="2">
    <source>
        <dbReference type="SAM" id="Phobius"/>
    </source>
</evidence>
<dbReference type="RefSeq" id="WP_073039499.1">
    <property type="nucleotide sequence ID" value="NZ_FQVB01000021.1"/>
</dbReference>
<dbReference type="AlphaFoldDB" id="A0A1M5CQE5"/>
<feature type="transmembrane region" description="Helical" evidence="2">
    <location>
        <begin position="88"/>
        <end position="106"/>
    </location>
</feature>
<feature type="domain" description="Zinc finger/thioredoxin putative" evidence="3">
    <location>
        <begin position="1"/>
        <end position="35"/>
    </location>
</feature>
<dbReference type="EMBL" id="FQVB01000021">
    <property type="protein sequence ID" value="SHF56959.1"/>
    <property type="molecule type" value="Genomic_DNA"/>
</dbReference>
<evidence type="ECO:0000259" key="3">
    <source>
        <dbReference type="Pfam" id="PF13717"/>
    </source>
</evidence>
<proteinExistence type="predicted"/>
<feature type="region of interest" description="Disordered" evidence="1">
    <location>
        <begin position="45"/>
        <end position="80"/>
    </location>
</feature>
<keyword evidence="5" id="KW-1185">Reference proteome</keyword>
<dbReference type="OrthoDB" id="5506264at2"/>
<accession>A0A1M5CQE5</accession>